<keyword evidence="1" id="KW-0805">Transcription regulation</keyword>
<keyword evidence="4" id="KW-1185">Reference proteome</keyword>
<dbReference type="HOGENOM" id="CLU_011924_0_1_1"/>
<dbReference type="GO" id="GO:0005634">
    <property type="term" value="C:nucleus"/>
    <property type="evidence" value="ECO:0000318"/>
    <property type="project" value="GO_Central"/>
</dbReference>
<gene>
    <name evidence="3" type="ORF">SELMODRAFT_450965</name>
</gene>
<organism evidence="4">
    <name type="scientific">Selaginella moellendorffii</name>
    <name type="common">Spikemoss</name>
    <dbReference type="NCBI Taxonomy" id="88036"/>
    <lineage>
        <taxon>Eukaryota</taxon>
        <taxon>Viridiplantae</taxon>
        <taxon>Streptophyta</taxon>
        <taxon>Embryophyta</taxon>
        <taxon>Tracheophyta</taxon>
        <taxon>Lycopodiopsida</taxon>
        <taxon>Selaginellales</taxon>
        <taxon>Selaginellaceae</taxon>
        <taxon>Selaginella</taxon>
    </lineage>
</organism>
<name>D8SX92_SELML</name>
<dbReference type="InParanoid" id="D8SX92"/>
<dbReference type="Pfam" id="PF03514">
    <property type="entry name" value="GRAS"/>
    <property type="match status" value="1"/>
</dbReference>
<dbReference type="GO" id="GO:0006355">
    <property type="term" value="P:regulation of DNA-templated transcription"/>
    <property type="evidence" value="ECO:0000318"/>
    <property type="project" value="GO_Central"/>
</dbReference>
<dbReference type="PROSITE" id="PS50985">
    <property type="entry name" value="GRAS"/>
    <property type="match status" value="1"/>
</dbReference>
<dbReference type="InterPro" id="IPR005202">
    <property type="entry name" value="TF_GRAS"/>
</dbReference>
<dbReference type="eggNOG" id="ENOG502QSQ6">
    <property type="taxonomic scope" value="Eukaryota"/>
</dbReference>
<evidence type="ECO:0000313" key="4">
    <source>
        <dbReference type="Proteomes" id="UP000001514"/>
    </source>
</evidence>
<dbReference type="GO" id="GO:0003700">
    <property type="term" value="F:DNA-binding transcription factor activity"/>
    <property type="evidence" value="ECO:0000318"/>
    <property type="project" value="GO_Central"/>
</dbReference>
<accession>D8SX92</accession>
<reference evidence="3 4" key="1">
    <citation type="journal article" date="2011" name="Science">
        <title>The Selaginella genome identifies genetic changes associated with the evolution of vascular plants.</title>
        <authorList>
            <person name="Banks J.A."/>
            <person name="Nishiyama T."/>
            <person name="Hasebe M."/>
            <person name="Bowman J.L."/>
            <person name="Gribskov M."/>
            <person name="dePamphilis C."/>
            <person name="Albert V.A."/>
            <person name="Aono N."/>
            <person name="Aoyama T."/>
            <person name="Ambrose B.A."/>
            <person name="Ashton N.W."/>
            <person name="Axtell M.J."/>
            <person name="Barker E."/>
            <person name="Barker M.S."/>
            <person name="Bennetzen J.L."/>
            <person name="Bonawitz N.D."/>
            <person name="Chapple C."/>
            <person name="Cheng C."/>
            <person name="Correa L.G."/>
            <person name="Dacre M."/>
            <person name="DeBarry J."/>
            <person name="Dreyer I."/>
            <person name="Elias M."/>
            <person name="Engstrom E.M."/>
            <person name="Estelle M."/>
            <person name="Feng L."/>
            <person name="Finet C."/>
            <person name="Floyd S.K."/>
            <person name="Frommer W.B."/>
            <person name="Fujita T."/>
            <person name="Gramzow L."/>
            <person name="Gutensohn M."/>
            <person name="Harholt J."/>
            <person name="Hattori M."/>
            <person name="Heyl A."/>
            <person name="Hirai T."/>
            <person name="Hiwatashi Y."/>
            <person name="Ishikawa M."/>
            <person name="Iwata M."/>
            <person name="Karol K.G."/>
            <person name="Koehler B."/>
            <person name="Kolukisaoglu U."/>
            <person name="Kubo M."/>
            <person name="Kurata T."/>
            <person name="Lalonde S."/>
            <person name="Li K."/>
            <person name="Li Y."/>
            <person name="Litt A."/>
            <person name="Lyons E."/>
            <person name="Manning G."/>
            <person name="Maruyama T."/>
            <person name="Michael T.P."/>
            <person name="Mikami K."/>
            <person name="Miyazaki S."/>
            <person name="Morinaga S."/>
            <person name="Murata T."/>
            <person name="Mueller-Roeber B."/>
            <person name="Nelson D.R."/>
            <person name="Obara M."/>
            <person name="Oguri Y."/>
            <person name="Olmstead R.G."/>
            <person name="Onodera N."/>
            <person name="Petersen B.L."/>
            <person name="Pils B."/>
            <person name="Prigge M."/>
            <person name="Rensing S.A."/>
            <person name="Riano-Pachon D.M."/>
            <person name="Roberts A.W."/>
            <person name="Sato Y."/>
            <person name="Scheller H.V."/>
            <person name="Schulz B."/>
            <person name="Schulz C."/>
            <person name="Shakirov E.V."/>
            <person name="Shibagaki N."/>
            <person name="Shinohara N."/>
            <person name="Shippen D.E."/>
            <person name="Soerensen I."/>
            <person name="Sotooka R."/>
            <person name="Sugimoto N."/>
            <person name="Sugita M."/>
            <person name="Sumikawa N."/>
            <person name="Tanurdzic M."/>
            <person name="Theissen G."/>
            <person name="Ulvskov P."/>
            <person name="Wakazuki S."/>
            <person name="Weng J.K."/>
            <person name="Willats W.W."/>
            <person name="Wipf D."/>
            <person name="Wolf P.G."/>
            <person name="Yang L."/>
            <person name="Zimmer A.D."/>
            <person name="Zhu Q."/>
            <person name="Mitros T."/>
            <person name="Hellsten U."/>
            <person name="Loque D."/>
            <person name="Otillar R."/>
            <person name="Salamov A."/>
            <person name="Schmutz J."/>
            <person name="Shapiro H."/>
            <person name="Lindquist E."/>
            <person name="Lucas S."/>
            <person name="Rokhsar D."/>
            <person name="Grigoriev I.V."/>
        </authorList>
    </citation>
    <scope>NUCLEOTIDE SEQUENCE [LARGE SCALE GENOMIC DNA]</scope>
</reference>
<dbReference type="Proteomes" id="UP000001514">
    <property type="component" value="Unassembled WGS sequence"/>
</dbReference>
<dbReference type="EMBL" id="GL377650">
    <property type="protein sequence ID" value="EFJ11044.1"/>
    <property type="molecule type" value="Genomic_DNA"/>
</dbReference>
<dbReference type="GO" id="GO:0043565">
    <property type="term" value="F:sequence-specific DNA binding"/>
    <property type="evidence" value="ECO:0000318"/>
    <property type="project" value="GO_Central"/>
</dbReference>
<evidence type="ECO:0000313" key="3">
    <source>
        <dbReference type="EMBL" id="EFJ11044.1"/>
    </source>
</evidence>
<sequence>MNSFRPGGFFTSEVMMEKEGYRSQMTTGSLIPLLQKALLQHQVRIEPLPVEAPVLQLDDPALTYLSKMLLDGDSDSDEQEVATPQQNRYQAYMDDLNSIIRGCVQSPDSDQEQVDQEVFSLLNECARAVAARNSAQVYNLIGLIKNSVTSENSHLERTALFFVNALVARLKGCGSQLYSALSREVSQKRYLGLLCMNLPWFSATEVISNHIILEACKGAKRIHIVDYGILYGSQWPWLIRALSQRPEGTPLLRMTGIDSSGMIDGAQIGQHLLEFAESCGIPFEFNYITTDSWELAQPQCNSLNEFVVINTNRRLRFLRDDSTAANNPRKVFFDRMLKLQPALLIQSLPNADPNVSSPFFVQRFEATLAYYANILNGFGEVLKDHPQELAFARKFVERSIMNVVACEGVDRVERPGPYYYWDSTAKKAGFEQLPLSDQVIETAKLIWRGEKFSLYRDGHWLLLAWKEALAFGICAWKPGVKPRNSYGAKSSKRYHF</sequence>
<dbReference type="KEGG" id="smo:SELMODRAFT_450965"/>
<protein>
    <submittedName>
        <fullName evidence="3">GRAS family protein</fullName>
    </submittedName>
</protein>
<dbReference type="Gramene" id="EFJ11044">
    <property type="protein sequence ID" value="EFJ11044"/>
    <property type="gene ID" value="SELMODRAFT_450965"/>
</dbReference>
<dbReference type="PANTHER" id="PTHR31636">
    <property type="entry name" value="OSJNBA0084A10.13 PROTEIN-RELATED"/>
    <property type="match status" value="1"/>
</dbReference>
<keyword evidence="2" id="KW-0804">Transcription</keyword>
<proteinExistence type="predicted"/>
<evidence type="ECO:0000256" key="1">
    <source>
        <dbReference type="ARBA" id="ARBA00023015"/>
    </source>
</evidence>
<evidence type="ECO:0000256" key="2">
    <source>
        <dbReference type="ARBA" id="ARBA00023163"/>
    </source>
</evidence>
<dbReference type="AlphaFoldDB" id="D8SX92"/>